<feature type="transmembrane region" description="Helical" evidence="1">
    <location>
        <begin position="21"/>
        <end position="38"/>
    </location>
</feature>
<feature type="transmembrane region" description="Helical" evidence="1">
    <location>
        <begin position="282"/>
        <end position="302"/>
    </location>
</feature>
<evidence type="ECO:0000313" key="2">
    <source>
        <dbReference type="EMBL" id="SDA65015.1"/>
    </source>
</evidence>
<feature type="transmembrane region" description="Helical" evidence="1">
    <location>
        <begin position="81"/>
        <end position="99"/>
    </location>
</feature>
<keyword evidence="1" id="KW-1133">Transmembrane helix</keyword>
<reference evidence="2 3" key="1">
    <citation type="submission" date="2016-10" db="EMBL/GenBank/DDBJ databases">
        <authorList>
            <person name="Varghese N."/>
            <person name="Submissions S."/>
        </authorList>
    </citation>
    <scope>NUCLEOTIDE SEQUENCE [LARGE SCALE GENOMIC DNA]</scope>
    <source>
        <strain evidence="2 3">ATCC 43761</strain>
    </source>
</reference>
<dbReference type="Proteomes" id="UP000181860">
    <property type="component" value="Unassembled WGS sequence"/>
</dbReference>
<feature type="transmembrane region" description="Helical" evidence="1">
    <location>
        <begin position="200"/>
        <end position="224"/>
    </location>
</feature>
<keyword evidence="3" id="KW-1185">Reference proteome</keyword>
<feature type="transmembrane region" description="Helical" evidence="1">
    <location>
        <begin position="119"/>
        <end position="135"/>
    </location>
</feature>
<keyword evidence="1" id="KW-0472">Membrane</keyword>
<accession>A0ABY0MDM7</accession>
<dbReference type="Pfam" id="PF13425">
    <property type="entry name" value="O-antigen_lig"/>
    <property type="match status" value="1"/>
</dbReference>
<evidence type="ECO:0008006" key="4">
    <source>
        <dbReference type="Google" id="ProtNLM"/>
    </source>
</evidence>
<feature type="transmembrane region" description="Helical" evidence="1">
    <location>
        <begin position="492"/>
        <end position="510"/>
    </location>
</feature>
<comment type="caution">
    <text evidence="2">The sequence shown here is derived from an EMBL/GenBank/DDBJ whole genome shotgun (WGS) entry which is preliminary data.</text>
</comment>
<feature type="transmembrane region" description="Helical" evidence="1">
    <location>
        <begin position="432"/>
        <end position="455"/>
    </location>
</feature>
<sequence>MREKTRTVKEFVLMREKTRTVLFWFILMQPFLDLYWFYHGKLADMLPFTLPTIIRIAAVFVIFCMFFSQKQNWQKLGRDKWLIVYLVLLIVYSIVHLIHVKNFNSVNPTDYGYSTVSEIFYLIRMGMPLLVIFFTKELHFTKEQFRYVIEGISGLFSFTIVISNLFVISLRSYETGPISANIFEWFFNPNIGYSHMASKGFFNFANMVSALFFMLVPLMLYFLFNHFNWKTVTLNVVQALAMIELGTKVALIGLIGGVIIGILLYAFHLFIVRDVKKSGKALLVALLIEAGALAIIPFGPAVQRYNYEKLLAQQSDNSLTQAKQELTNGLKKYPTGQKRKEFLTDFIAEHYQDYALNKKFITKSYPYKYDPEFWLKIMNEPGTARMQNRHVEQAMLDQVVKTNNNELDKLLGISYTRETNIFNLERDFTSQIYSLGWIGMLLFIGPYVVIMLYALFKWLTDRSKQTYLISSMLLSIAFMLFAAFMSGNVMDFLTASFILAFTQGSLLAAVNEKKLF</sequence>
<evidence type="ECO:0000256" key="1">
    <source>
        <dbReference type="SAM" id="Phobius"/>
    </source>
</evidence>
<protein>
    <recommendedName>
        <fullName evidence="4">O-antigen ligase family protein</fullName>
    </recommendedName>
</protein>
<dbReference type="EMBL" id="FMXC01000028">
    <property type="protein sequence ID" value="SDA65015.1"/>
    <property type="molecule type" value="Genomic_DNA"/>
</dbReference>
<feature type="transmembrane region" description="Helical" evidence="1">
    <location>
        <begin position="249"/>
        <end position="270"/>
    </location>
</feature>
<keyword evidence="1" id="KW-0812">Transmembrane</keyword>
<organism evidence="2 3">
    <name type="scientific">Lactobacillus kefiranofaciens</name>
    <dbReference type="NCBI Taxonomy" id="267818"/>
    <lineage>
        <taxon>Bacteria</taxon>
        <taxon>Bacillati</taxon>
        <taxon>Bacillota</taxon>
        <taxon>Bacilli</taxon>
        <taxon>Lactobacillales</taxon>
        <taxon>Lactobacillaceae</taxon>
        <taxon>Lactobacillus</taxon>
    </lineage>
</organism>
<name>A0ABY0MDM7_9LACO</name>
<feature type="transmembrane region" description="Helical" evidence="1">
    <location>
        <begin position="147"/>
        <end position="170"/>
    </location>
</feature>
<gene>
    <name evidence="2" type="ORF">SAMN02983011_01932</name>
</gene>
<evidence type="ECO:0000313" key="3">
    <source>
        <dbReference type="Proteomes" id="UP000181860"/>
    </source>
</evidence>
<feature type="transmembrane region" description="Helical" evidence="1">
    <location>
        <begin position="50"/>
        <end position="69"/>
    </location>
</feature>
<feature type="transmembrane region" description="Helical" evidence="1">
    <location>
        <begin position="467"/>
        <end position="486"/>
    </location>
</feature>
<dbReference type="InterPro" id="IPR049504">
    <property type="entry name" value="O-antigen_lig"/>
</dbReference>
<proteinExistence type="predicted"/>